<dbReference type="GO" id="GO:0000155">
    <property type="term" value="F:phosphorelay sensor kinase activity"/>
    <property type="evidence" value="ECO:0007669"/>
    <property type="project" value="InterPro"/>
</dbReference>
<dbReference type="OrthoDB" id="9789238at2"/>
<evidence type="ECO:0000259" key="9">
    <source>
        <dbReference type="PROSITE" id="PS50109"/>
    </source>
</evidence>
<keyword evidence="8" id="KW-0902">Two-component regulatory system</keyword>
<dbReference type="Pfam" id="PF01590">
    <property type="entry name" value="GAF"/>
    <property type="match status" value="1"/>
</dbReference>
<sequence length="430" mass="47169">MNESIHGERTASELQDRVTELVEQQTAISEVLRAIANSPHDMQPIFDAILDSATRLCRADLGVLRLSEESGFRRVALRGDRLLVSRAGSSFPVLAEKGSLPSRFTTSRLATHIPDFTALLEGDHPDDHWITAVNVGVRTGLTVPLLKDNEIVGIISLVRKQVQPFTDQQISLFTDFAAQATIVLESTRRERQYREAQMALAHANRVATMGELMASITHEVKQPIAAARNNARAALNFMDQNPLDLGEAREALGCVVDDADRAGDILDRIRDHIKKVPARKDAVAIDDAISEVIALTRAEAANNSVSVRTQFGEGLPRVQGDRVQLQQVMLNLIVNAIQSMRDVEDGNRELHISTVAIEPEGVRVEVQDTGPGLNPESLPRLFEPFYTTKPEGMGMGLSICRSIIEAHGGRLWATGCEPRGALFQFTIPAD</sequence>
<name>A0A4Q1UNN2_9BRAD</name>
<dbReference type="Pfam" id="PF02518">
    <property type="entry name" value="HATPase_c"/>
    <property type="match status" value="1"/>
</dbReference>
<dbReference type="PANTHER" id="PTHR43065:SF10">
    <property type="entry name" value="PEROXIDE STRESS-ACTIVATED HISTIDINE KINASE MAK3"/>
    <property type="match status" value="1"/>
</dbReference>
<organism evidence="10 11">
    <name type="scientific">Bradyrhizobium betae</name>
    <dbReference type="NCBI Taxonomy" id="244734"/>
    <lineage>
        <taxon>Bacteria</taxon>
        <taxon>Pseudomonadati</taxon>
        <taxon>Pseudomonadota</taxon>
        <taxon>Alphaproteobacteria</taxon>
        <taxon>Hyphomicrobiales</taxon>
        <taxon>Nitrobacteraceae</taxon>
        <taxon>Bradyrhizobium</taxon>
    </lineage>
</organism>
<keyword evidence="6" id="KW-0418">Kinase</keyword>
<dbReference type="InterPro" id="IPR029016">
    <property type="entry name" value="GAF-like_dom_sf"/>
</dbReference>
<dbReference type="Gene3D" id="1.10.287.130">
    <property type="match status" value="1"/>
</dbReference>
<evidence type="ECO:0000256" key="5">
    <source>
        <dbReference type="ARBA" id="ARBA00022741"/>
    </source>
</evidence>
<dbReference type="SUPFAM" id="SSF47384">
    <property type="entry name" value="Homodimeric domain of signal transducing histidine kinase"/>
    <property type="match status" value="1"/>
</dbReference>
<dbReference type="AlphaFoldDB" id="A0A4Q1UNN2"/>
<evidence type="ECO:0000256" key="4">
    <source>
        <dbReference type="ARBA" id="ARBA00022679"/>
    </source>
</evidence>
<gene>
    <name evidence="10" type="ORF">B5V03_31945</name>
</gene>
<dbReference type="InterPro" id="IPR003018">
    <property type="entry name" value="GAF"/>
</dbReference>
<dbReference type="InterPro" id="IPR036890">
    <property type="entry name" value="HATPase_C_sf"/>
</dbReference>
<reference evidence="10 11" key="1">
    <citation type="submission" date="2017-03" db="EMBL/GenBank/DDBJ databases">
        <authorList>
            <person name="Safronova V.I."/>
            <person name="Sazanova A.L."/>
            <person name="Chirak E.R."/>
        </authorList>
    </citation>
    <scope>NUCLEOTIDE SEQUENCE [LARGE SCALE GENOMIC DNA]</scope>
    <source>
        <strain evidence="10 11">Opo-243</strain>
    </source>
</reference>
<dbReference type="PROSITE" id="PS50109">
    <property type="entry name" value="HIS_KIN"/>
    <property type="match status" value="1"/>
</dbReference>
<dbReference type="InterPro" id="IPR003661">
    <property type="entry name" value="HisK_dim/P_dom"/>
</dbReference>
<evidence type="ECO:0000313" key="10">
    <source>
        <dbReference type="EMBL" id="RXT37860.1"/>
    </source>
</evidence>
<keyword evidence="5" id="KW-0547">Nucleotide-binding</keyword>
<dbReference type="InterPro" id="IPR003594">
    <property type="entry name" value="HATPase_dom"/>
</dbReference>
<dbReference type="PANTHER" id="PTHR43065">
    <property type="entry name" value="SENSOR HISTIDINE KINASE"/>
    <property type="match status" value="1"/>
</dbReference>
<dbReference type="SMART" id="SM00065">
    <property type="entry name" value="GAF"/>
    <property type="match status" value="1"/>
</dbReference>
<dbReference type="GO" id="GO:0005524">
    <property type="term" value="F:ATP binding"/>
    <property type="evidence" value="ECO:0007669"/>
    <property type="project" value="UniProtKB-KW"/>
</dbReference>
<proteinExistence type="predicted"/>
<dbReference type="Gene3D" id="3.30.565.10">
    <property type="entry name" value="Histidine kinase-like ATPase, C-terminal domain"/>
    <property type="match status" value="1"/>
</dbReference>
<evidence type="ECO:0000256" key="7">
    <source>
        <dbReference type="ARBA" id="ARBA00022840"/>
    </source>
</evidence>
<dbReference type="PRINTS" id="PR00344">
    <property type="entry name" value="BCTRLSENSOR"/>
</dbReference>
<protein>
    <recommendedName>
        <fullName evidence="2">histidine kinase</fullName>
        <ecNumber evidence="2">2.7.13.3</ecNumber>
    </recommendedName>
</protein>
<dbReference type="InterPro" id="IPR004358">
    <property type="entry name" value="Sig_transdc_His_kin-like_C"/>
</dbReference>
<comment type="catalytic activity">
    <reaction evidence="1">
        <text>ATP + protein L-histidine = ADP + protein N-phospho-L-histidine.</text>
        <dbReference type="EC" id="2.7.13.3"/>
    </reaction>
</comment>
<dbReference type="SMART" id="SM00387">
    <property type="entry name" value="HATPase_c"/>
    <property type="match status" value="1"/>
</dbReference>
<keyword evidence="3" id="KW-0597">Phosphoprotein</keyword>
<evidence type="ECO:0000256" key="6">
    <source>
        <dbReference type="ARBA" id="ARBA00022777"/>
    </source>
</evidence>
<comment type="caution">
    <text evidence="10">The sequence shown here is derived from an EMBL/GenBank/DDBJ whole genome shotgun (WGS) entry which is preliminary data.</text>
</comment>
<dbReference type="RefSeq" id="WP_129274429.1">
    <property type="nucleotide sequence ID" value="NZ_MZXW01000047.1"/>
</dbReference>
<dbReference type="Pfam" id="PF00512">
    <property type="entry name" value="HisKA"/>
    <property type="match status" value="1"/>
</dbReference>
<accession>A0A4Q1UNN2</accession>
<dbReference type="Proteomes" id="UP000290819">
    <property type="component" value="Unassembled WGS sequence"/>
</dbReference>
<dbReference type="EC" id="2.7.13.3" evidence="2"/>
<dbReference type="Gene3D" id="3.30.450.40">
    <property type="match status" value="1"/>
</dbReference>
<keyword evidence="4" id="KW-0808">Transferase</keyword>
<dbReference type="SUPFAM" id="SSF55781">
    <property type="entry name" value="GAF domain-like"/>
    <property type="match status" value="1"/>
</dbReference>
<keyword evidence="11" id="KW-1185">Reference proteome</keyword>
<dbReference type="EMBL" id="MZXW01000047">
    <property type="protein sequence ID" value="RXT37860.1"/>
    <property type="molecule type" value="Genomic_DNA"/>
</dbReference>
<dbReference type="InterPro" id="IPR036097">
    <property type="entry name" value="HisK_dim/P_sf"/>
</dbReference>
<evidence type="ECO:0000256" key="3">
    <source>
        <dbReference type="ARBA" id="ARBA00022553"/>
    </source>
</evidence>
<dbReference type="InterPro" id="IPR005467">
    <property type="entry name" value="His_kinase_dom"/>
</dbReference>
<evidence type="ECO:0000256" key="2">
    <source>
        <dbReference type="ARBA" id="ARBA00012438"/>
    </source>
</evidence>
<evidence type="ECO:0000313" key="11">
    <source>
        <dbReference type="Proteomes" id="UP000290819"/>
    </source>
</evidence>
<evidence type="ECO:0000256" key="1">
    <source>
        <dbReference type="ARBA" id="ARBA00000085"/>
    </source>
</evidence>
<feature type="domain" description="Histidine kinase" evidence="9">
    <location>
        <begin position="215"/>
        <end position="430"/>
    </location>
</feature>
<dbReference type="SMART" id="SM00388">
    <property type="entry name" value="HisKA"/>
    <property type="match status" value="1"/>
</dbReference>
<dbReference type="SUPFAM" id="SSF55874">
    <property type="entry name" value="ATPase domain of HSP90 chaperone/DNA topoisomerase II/histidine kinase"/>
    <property type="match status" value="1"/>
</dbReference>
<evidence type="ECO:0000256" key="8">
    <source>
        <dbReference type="ARBA" id="ARBA00023012"/>
    </source>
</evidence>
<keyword evidence="7" id="KW-0067">ATP-binding</keyword>